<evidence type="ECO:0000259" key="6">
    <source>
        <dbReference type="Pfam" id="PF01336"/>
    </source>
</evidence>
<comment type="caution">
    <text evidence="9">The sequence shown here is derived from an EMBL/GenBank/DDBJ whole genome shotgun (WGS) entry which is preliminary data.</text>
</comment>
<dbReference type="GO" id="GO:0008270">
    <property type="term" value="F:zinc ion binding"/>
    <property type="evidence" value="ECO:0007669"/>
    <property type="project" value="UniProtKB-KW"/>
</dbReference>
<evidence type="ECO:0000313" key="9">
    <source>
        <dbReference type="EMBL" id="OMJ83634.1"/>
    </source>
</evidence>
<dbReference type="InterPro" id="IPR047192">
    <property type="entry name" value="Euk_RPA1_DBD_C"/>
</dbReference>
<dbReference type="PANTHER" id="PTHR47165">
    <property type="entry name" value="OS03G0429900 PROTEIN"/>
    <property type="match status" value="1"/>
</dbReference>
<dbReference type="SUPFAM" id="SSF50249">
    <property type="entry name" value="Nucleic acid-binding proteins"/>
    <property type="match status" value="3"/>
</dbReference>
<comment type="similarity">
    <text evidence="1">Belongs to the replication factor A protein 1 family.</text>
</comment>
<gene>
    <name evidence="9" type="ORF">SteCoe_15423</name>
</gene>
<keyword evidence="2" id="KW-0479">Metal-binding</keyword>
<reference evidence="9 10" key="1">
    <citation type="submission" date="2016-11" db="EMBL/GenBank/DDBJ databases">
        <title>The macronuclear genome of Stentor coeruleus: a giant cell with tiny introns.</title>
        <authorList>
            <person name="Slabodnick M."/>
            <person name="Ruby J.G."/>
            <person name="Reiff S.B."/>
            <person name="Swart E.C."/>
            <person name="Gosai S."/>
            <person name="Prabakaran S."/>
            <person name="Witkowska E."/>
            <person name="Larue G.E."/>
            <person name="Fisher S."/>
            <person name="Freeman R.M."/>
            <person name="Gunawardena J."/>
            <person name="Chu W."/>
            <person name="Stover N.A."/>
            <person name="Gregory B.D."/>
            <person name="Nowacki M."/>
            <person name="Derisi J."/>
            <person name="Roy S.W."/>
            <person name="Marshall W.F."/>
            <person name="Sood P."/>
        </authorList>
    </citation>
    <scope>NUCLEOTIDE SEQUENCE [LARGE SCALE GENOMIC DNA]</scope>
    <source>
        <strain evidence="9">WM001</strain>
    </source>
</reference>
<name>A0A1R2C3M9_9CILI</name>
<evidence type="ECO:0008006" key="11">
    <source>
        <dbReference type="Google" id="ProtNLM"/>
    </source>
</evidence>
<evidence type="ECO:0000256" key="1">
    <source>
        <dbReference type="ARBA" id="ARBA00005690"/>
    </source>
</evidence>
<dbReference type="Pfam" id="PF16900">
    <property type="entry name" value="REPA_OB_2"/>
    <property type="match status" value="1"/>
</dbReference>
<dbReference type="OrthoDB" id="295159at2759"/>
<dbReference type="EMBL" id="MPUH01000297">
    <property type="protein sequence ID" value="OMJ83634.1"/>
    <property type="molecule type" value="Genomic_DNA"/>
</dbReference>
<dbReference type="Proteomes" id="UP000187209">
    <property type="component" value="Unassembled WGS sequence"/>
</dbReference>
<evidence type="ECO:0000259" key="7">
    <source>
        <dbReference type="Pfam" id="PF08646"/>
    </source>
</evidence>
<feature type="domain" description="Replication protein A OB" evidence="8">
    <location>
        <begin position="266"/>
        <end position="360"/>
    </location>
</feature>
<dbReference type="InterPro" id="IPR004365">
    <property type="entry name" value="NA-bd_OB_tRNA"/>
</dbReference>
<dbReference type="InterPro" id="IPR012340">
    <property type="entry name" value="NA-bd_OB-fold"/>
</dbReference>
<evidence type="ECO:0000259" key="8">
    <source>
        <dbReference type="Pfam" id="PF16900"/>
    </source>
</evidence>
<feature type="domain" description="Replication factor A C-terminal" evidence="7">
    <location>
        <begin position="436"/>
        <end position="568"/>
    </location>
</feature>
<dbReference type="PANTHER" id="PTHR47165:SF4">
    <property type="entry name" value="OS03G0429900 PROTEIN"/>
    <property type="match status" value="1"/>
</dbReference>
<keyword evidence="10" id="KW-1185">Reference proteome</keyword>
<evidence type="ECO:0000256" key="3">
    <source>
        <dbReference type="ARBA" id="ARBA00022771"/>
    </source>
</evidence>
<proteinExistence type="inferred from homology"/>
<dbReference type="CDD" id="cd04476">
    <property type="entry name" value="RPA1_DBD_C"/>
    <property type="match status" value="1"/>
</dbReference>
<dbReference type="Gene3D" id="2.40.50.140">
    <property type="entry name" value="Nucleic acid-binding proteins"/>
    <property type="match status" value="4"/>
</dbReference>
<keyword evidence="4" id="KW-0862">Zinc</keyword>
<dbReference type="CDD" id="cd04474">
    <property type="entry name" value="RPA1_DBD_A"/>
    <property type="match status" value="1"/>
</dbReference>
<dbReference type="Pfam" id="PF01336">
    <property type="entry name" value="tRNA_anti-codon"/>
    <property type="match status" value="1"/>
</dbReference>
<dbReference type="Pfam" id="PF08646">
    <property type="entry name" value="Rep_fac-A_C"/>
    <property type="match status" value="1"/>
</dbReference>
<dbReference type="InterPro" id="IPR013955">
    <property type="entry name" value="Rep_factor-A_C"/>
</dbReference>
<keyword evidence="5" id="KW-0238">DNA-binding</keyword>
<organism evidence="9 10">
    <name type="scientific">Stentor coeruleus</name>
    <dbReference type="NCBI Taxonomy" id="5963"/>
    <lineage>
        <taxon>Eukaryota</taxon>
        <taxon>Sar</taxon>
        <taxon>Alveolata</taxon>
        <taxon>Ciliophora</taxon>
        <taxon>Postciliodesmatophora</taxon>
        <taxon>Heterotrichea</taxon>
        <taxon>Heterotrichida</taxon>
        <taxon>Stentoridae</taxon>
        <taxon>Stentor</taxon>
    </lineage>
</organism>
<dbReference type="InterPro" id="IPR031657">
    <property type="entry name" value="REPA_OB_2"/>
</dbReference>
<dbReference type="GO" id="GO:0003677">
    <property type="term" value="F:DNA binding"/>
    <property type="evidence" value="ECO:0007669"/>
    <property type="project" value="UniProtKB-KW"/>
</dbReference>
<protein>
    <recommendedName>
        <fullName evidence="11">Replication protein A subunit</fullName>
    </recommendedName>
</protein>
<evidence type="ECO:0000256" key="5">
    <source>
        <dbReference type="ARBA" id="ARBA00023125"/>
    </source>
</evidence>
<dbReference type="FunFam" id="2.40.50.140:FF:000041">
    <property type="entry name" value="Replication protein A subunit"/>
    <property type="match status" value="1"/>
</dbReference>
<sequence>MILTQNAIAKILNGAKQSEFRPTVQIIEASLLSKGIKLIISDGESCTQAISLCPDITRSNYNFYTNKIVNLTNYQANPINGYVCIKVYDIELIQDSEEIIGDPKALEQKVQEEVPKSIVYNFIEKKVKTETFDENEKQNPDNFYAPISALSITSSDWTIKARVIKKSNIKMFQNNRGDGKLFSCVLIDANNDQIQATFFNQAVEIFEHRIREGRVYTFSGGNVKHSNKNFFSVNDISISFERNSLINEVPDDMKIPRIKFEFVPLNSLPNLPINKTVDICVIILEIDKPIQIMTKKGVHMFKRTMTVTDFTACSIEVTLWEELALRPEFDTFDIGEKPIVCFKTLKLKDFNKLSLSSNFDSTEIFFNVQGIIEAENLQAWKLRQTRIYPSTPLSEKKNCDIKLKTTTEIKDEWDNTMNSNKTENFRLIGIIGKIPINETRNIWYESCTNGTCKKKVNKNSDGLFICDSCNVTFEKCKYRYSCSLTISDCCGHIFATAFDEIMTELLKITATEMYEQVMNMPEKAEDTLAAVFGKYVNVSVKATVAENKAGYKFIIKSFDPLDPSAISKILLSECIIKAK</sequence>
<accession>A0A1R2C3M9</accession>
<evidence type="ECO:0000256" key="4">
    <source>
        <dbReference type="ARBA" id="ARBA00022833"/>
    </source>
</evidence>
<evidence type="ECO:0000256" key="2">
    <source>
        <dbReference type="ARBA" id="ARBA00022723"/>
    </source>
</evidence>
<dbReference type="AlphaFoldDB" id="A0A1R2C3M9"/>
<feature type="domain" description="OB" evidence="6">
    <location>
        <begin position="157"/>
        <end position="229"/>
    </location>
</feature>
<evidence type="ECO:0000313" key="10">
    <source>
        <dbReference type="Proteomes" id="UP000187209"/>
    </source>
</evidence>
<keyword evidence="3" id="KW-0863">Zinc-finger</keyword>